<keyword evidence="9 12" id="KW-0406">Ion transport</keyword>
<comment type="subcellular location">
    <subcellularLocation>
        <location evidence="1 12">Mitochondrion membrane</location>
        <topology evidence="1 12">Single-pass membrane protein</topology>
    </subcellularLocation>
</comment>
<evidence type="ECO:0000256" key="10">
    <source>
        <dbReference type="ARBA" id="ARBA00023128"/>
    </source>
</evidence>
<evidence type="ECO:0000256" key="3">
    <source>
        <dbReference type="ARBA" id="ARBA00011291"/>
    </source>
</evidence>
<keyword evidence="11 13" id="KW-0472">Membrane</keyword>
<evidence type="ECO:0000256" key="4">
    <source>
        <dbReference type="ARBA" id="ARBA00022448"/>
    </source>
</evidence>
<keyword evidence="5 12" id="KW-0138">CF(0)</keyword>
<dbReference type="AlphaFoldDB" id="A0A140EG67"/>
<keyword evidence="8 13" id="KW-1133">Transmembrane helix</keyword>
<evidence type="ECO:0000256" key="2">
    <source>
        <dbReference type="ARBA" id="ARBA00008892"/>
    </source>
</evidence>
<evidence type="ECO:0000313" key="14">
    <source>
        <dbReference type="EMBL" id="AML25688.1"/>
    </source>
</evidence>
<dbReference type="GO" id="GO:0015986">
    <property type="term" value="P:proton motive force-driven ATP synthesis"/>
    <property type="evidence" value="ECO:0007669"/>
    <property type="project" value="InterPro"/>
</dbReference>
<evidence type="ECO:0000256" key="13">
    <source>
        <dbReference type="SAM" id="Phobius"/>
    </source>
</evidence>
<sequence>MPQMAPMNWAMLMIYFIMIFISYNMLNYFIFKYPIKKSTSETTKKSINWKW</sequence>
<keyword evidence="4 12" id="KW-0813">Transport</keyword>
<gene>
    <name evidence="14" type="primary">ATP8</name>
</gene>
<dbReference type="Pfam" id="PF00895">
    <property type="entry name" value="ATP-synt_8"/>
    <property type="match status" value="1"/>
</dbReference>
<keyword evidence="6 12" id="KW-0812">Transmembrane</keyword>
<evidence type="ECO:0000256" key="9">
    <source>
        <dbReference type="ARBA" id="ARBA00023065"/>
    </source>
</evidence>
<geneLocation type="mitochondrion" evidence="14"/>
<evidence type="ECO:0000256" key="8">
    <source>
        <dbReference type="ARBA" id="ARBA00022989"/>
    </source>
</evidence>
<name>A0A140EG67_9COLE</name>
<feature type="transmembrane region" description="Helical" evidence="13">
    <location>
        <begin position="12"/>
        <end position="31"/>
    </location>
</feature>
<dbReference type="GO" id="GO:0031966">
    <property type="term" value="C:mitochondrial membrane"/>
    <property type="evidence" value="ECO:0007669"/>
    <property type="project" value="UniProtKB-SubCell"/>
</dbReference>
<evidence type="ECO:0000256" key="1">
    <source>
        <dbReference type="ARBA" id="ARBA00004304"/>
    </source>
</evidence>
<evidence type="ECO:0000256" key="5">
    <source>
        <dbReference type="ARBA" id="ARBA00022547"/>
    </source>
</evidence>
<evidence type="ECO:0000256" key="12">
    <source>
        <dbReference type="RuleBase" id="RU003661"/>
    </source>
</evidence>
<dbReference type="GO" id="GO:0015078">
    <property type="term" value="F:proton transmembrane transporter activity"/>
    <property type="evidence" value="ECO:0007669"/>
    <property type="project" value="InterPro"/>
</dbReference>
<dbReference type="GO" id="GO:0045259">
    <property type="term" value="C:proton-transporting ATP synthase complex"/>
    <property type="evidence" value="ECO:0007669"/>
    <property type="project" value="UniProtKB-KW"/>
</dbReference>
<evidence type="ECO:0000256" key="7">
    <source>
        <dbReference type="ARBA" id="ARBA00022781"/>
    </source>
</evidence>
<dbReference type="EMBL" id="KT696266">
    <property type="protein sequence ID" value="AML25688.1"/>
    <property type="molecule type" value="Genomic_DNA"/>
</dbReference>
<comment type="similarity">
    <text evidence="2 12">Belongs to the ATPase protein 8 family.</text>
</comment>
<organism evidence="14">
    <name type="scientific">Histeridae sp. BMNH 1274743</name>
    <dbReference type="NCBI Taxonomy" id="1796510"/>
    <lineage>
        <taxon>Eukaryota</taxon>
        <taxon>Metazoa</taxon>
        <taxon>Ecdysozoa</taxon>
        <taxon>Arthropoda</taxon>
        <taxon>Hexapoda</taxon>
        <taxon>Insecta</taxon>
        <taxon>Pterygota</taxon>
        <taxon>Neoptera</taxon>
        <taxon>Endopterygota</taxon>
        <taxon>Coleoptera</taxon>
        <taxon>Polyphaga</taxon>
        <taxon>Staphyliniformia</taxon>
        <taxon>Histeridae</taxon>
    </lineage>
</organism>
<protein>
    <recommendedName>
        <fullName evidence="12">ATP synthase complex subunit 8</fullName>
    </recommendedName>
</protein>
<evidence type="ECO:0000256" key="6">
    <source>
        <dbReference type="ARBA" id="ARBA00022692"/>
    </source>
</evidence>
<keyword evidence="10 12" id="KW-0496">Mitochondrion</keyword>
<dbReference type="InterPro" id="IPR001421">
    <property type="entry name" value="ATP8_metazoa"/>
</dbReference>
<proteinExistence type="inferred from homology"/>
<evidence type="ECO:0000256" key="11">
    <source>
        <dbReference type="ARBA" id="ARBA00023136"/>
    </source>
</evidence>
<comment type="subunit">
    <text evidence="3">F-type ATPases have 2 components, CF(1) - the catalytic core - and CF(0) - the membrane proton channel.</text>
</comment>
<keyword evidence="7 12" id="KW-0375">Hydrogen ion transport</keyword>
<accession>A0A140EG67</accession>
<reference evidence="14" key="1">
    <citation type="submission" date="2015-09" db="EMBL/GenBank/DDBJ databases">
        <title>Capturing the unknown biodiversity of arthropods in tropical forests using metagenomics.</title>
        <authorList>
            <person name="Andujar C."/>
            <person name="Creedy T.J."/>
            <person name="Garner B."/>
            <person name="Canty R."/>
            <person name="Warner H.B."/>
            <person name="Lipecki J."/>
            <person name="Crampton-Platt A."/>
            <person name="Gabrielli M."/>
            <person name="Croydon-Veleslavov I.A."/>
            <person name="Lim J.L."/>
            <person name="Linard B."/>
            <person name="Vogler A."/>
        </authorList>
    </citation>
    <scope>NUCLEOTIDE SEQUENCE</scope>
</reference>